<accession>A0A2N0VJX3</accession>
<feature type="domain" description="Gfo/Idh/MocA-like oxidoreductase N-terminal" evidence="3">
    <location>
        <begin position="4"/>
        <end position="116"/>
    </location>
</feature>
<dbReference type="InterPro" id="IPR000683">
    <property type="entry name" value="Gfo/Idh/MocA-like_OxRdtase_N"/>
</dbReference>
<dbReference type="Proteomes" id="UP000233398">
    <property type="component" value="Unassembled WGS sequence"/>
</dbReference>
<dbReference type="AlphaFoldDB" id="A0A2N0VJX3"/>
<dbReference type="InterPro" id="IPR036291">
    <property type="entry name" value="NAD(P)-bd_dom_sf"/>
</dbReference>
<evidence type="ECO:0000256" key="1">
    <source>
        <dbReference type="ARBA" id="ARBA00010928"/>
    </source>
</evidence>
<dbReference type="PANTHER" id="PTHR22604">
    <property type="entry name" value="OXIDOREDUCTASES"/>
    <property type="match status" value="1"/>
</dbReference>
<evidence type="ECO:0000313" key="5">
    <source>
        <dbReference type="EMBL" id="PKD44468.1"/>
    </source>
</evidence>
<keyword evidence="2" id="KW-0560">Oxidoreductase</keyword>
<dbReference type="SUPFAM" id="SSF55347">
    <property type="entry name" value="Glyceraldehyde-3-phosphate dehydrogenase-like, C-terminal domain"/>
    <property type="match status" value="1"/>
</dbReference>
<dbReference type="PANTHER" id="PTHR22604:SF105">
    <property type="entry name" value="TRANS-1,2-DIHYDROBENZENE-1,2-DIOL DEHYDROGENASE"/>
    <property type="match status" value="1"/>
</dbReference>
<organism evidence="5 6">
    <name type="scientific">Rhodohalobacter barkolensis</name>
    <dbReference type="NCBI Taxonomy" id="2053187"/>
    <lineage>
        <taxon>Bacteria</taxon>
        <taxon>Pseudomonadati</taxon>
        <taxon>Balneolota</taxon>
        <taxon>Balneolia</taxon>
        <taxon>Balneolales</taxon>
        <taxon>Balneolaceae</taxon>
        <taxon>Rhodohalobacter</taxon>
    </lineage>
</organism>
<reference evidence="5 6" key="1">
    <citation type="submission" date="2017-11" db="EMBL/GenBank/DDBJ databases">
        <title>Rhodohalobacter 15182 sp. nov., isolated from a salt lake.</title>
        <authorList>
            <person name="Han S."/>
        </authorList>
    </citation>
    <scope>NUCLEOTIDE SEQUENCE [LARGE SCALE GENOMIC DNA]</scope>
    <source>
        <strain evidence="5 6">15182</strain>
    </source>
</reference>
<gene>
    <name evidence="5" type="ORF">CWD77_03095</name>
</gene>
<comment type="caution">
    <text evidence="5">The sequence shown here is derived from an EMBL/GenBank/DDBJ whole genome shotgun (WGS) entry which is preliminary data.</text>
</comment>
<protein>
    <submittedName>
        <fullName evidence="5">NAD-binding protein</fullName>
    </submittedName>
</protein>
<dbReference type="Pfam" id="PF01408">
    <property type="entry name" value="GFO_IDH_MocA"/>
    <property type="match status" value="1"/>
</dbReference>
<dbReference type="OrthoDB" id="9815825at2"/>
<keyword evidence="6" id="KW-1185">Reference proteome</keyword>
<sequence>MKQIKWGVLSTSNFGINHLIPAIRASKTGNVHAIASRDKNKADRVAKELNIPFSYGSYEELLADETIDAVYNPLPNHLHVPWTIKAMEAGKHVLCEKPIAMNSKEAELLLRKTRELPELKVMEAFMYRFHPQWAEVQSLLERQEIGTVQSFHSVFTYYNDDPENIRNWPKMGGGGLMDIGCYCISLSRFLFGSEPESVFGKLEIDPQFGVDRKASGILTFGEKTATFTCSTRTHDYQRAIIFGTDGLIEIERPFNPSGDEPAYIYLTKNGERKTIQIDSVDQYRLQVDAFTHSIINNTAVPTPVEDAVANMNVIDAVFKSDEKRSVIDL</sequence>
<evidence type="ECO:0000259" key="3">
    <source>
        <dbReference type="Pfam" id="PF01408"/>
    </source>
</evidence>
<proteinExistence type="inferred from homology"/>
<dbReference type="EMBL" id="PISP01000001">
    <property type="protein sequence ID" value="PKD44468.1"/>
    <property type="molecule type" value="Genomic_DNA"/>
</dbReference>
<dbReference type="GO" id="GO:0016491">
    <property type="term" value="F:oxidoreductase activity"/>
    <property type="evidence" value="ECO:0007669"/>
    <property type="project" value="UniProtKB-KW"/>
</dbReference>
<evidence type="ECO:0000256" key="2">
    <source>
        <dbReference type="ARBA" id="ARBA00023002"/>
    </source>
</evidence>
<dbReference type="SUPFAM" id="SSF51735">
    <property type="entry name" value="NAD(P)-binding Rossmann-fold domains"/>
    <property type="match status" value="1"/>
</dbReference>
<dbReference type="InterPro" id="IPR050984">
    <property type="entry name" value="Gfo/Idh/MocA_domain"/>
</dbReference>
<name>A0A2N0VJX3_9BACT</name>
<dbReference type="Gene3D" id="3.40.50.720">
    <property type="entry name" value="NAD(P)-binding Rossmann-like Domain"/>
    <property type="match status" value="1"/>
</dbReference>
<dbReference type="Pfam" id="PF22725">
    <property type="entry name" value="GFO_IDH_MocA_C3"/>
    <property type="match status" value="1"/>
</dbReference>
<evidence type="ECO:0000313" key="6">
    <source>
        <dbReference type="Proteomes" id="UP000233398"/>
    </source>
</evidence>
<dbReference type="InterPro" id="IPR055170">
    <property type="entry name" value="GFO_IDH_MocA-like_dom"/>
</dbReference>
<feature type="domain" description="GFO/IDH/MocA-like oxidoreductase" evidence="4">
    <location>
        <begin position="134"/>
        <end position="248"/>
    </location>
</feature>
<dbReference type="GO" id="GO:0000166">
    <property type="term" value="F:nucleotide binding"/>
    <property type="evidence" value="ECO:0007669"/>
    <property type="project" value="InterPro"/>
</dbReference>
<comment type="similarity">
    <text evidence="1">Belongs to the Gfo/Idh/MocA family.</text>
</comment>
<evidence type="ECO:0000259" key="4">
    <source>
        <dbReference type="Pfam" id="PF22725"/>
    </source>
</evidence>
<dbReference type="Gene3D" id="3.30.360.10">
    <property type="entry name" value="Dihydrodipicolinate Reductase, domain 2"/>
    <property type="match status" value="1"/>
</dbReference>
<dbReference type="RefSeq" id="WP_101071758.1">
    <property type="nucleotide sequence ID" value="NZ_PISP01000001.1"/>
</dbReference>